<comment type="caution">
    <text evidence="3">The sequence shown here is derived from an EMBL/GenBank/DDBJ whole genome shotgun (WGS) entry which is preliminary data.</text>
</comment>
<feature type="compositionally biased region" description="Low complexity" evidence="1">
    <location>
        <begin position="51"/>
        <end position="77"/>
    </location>
</feature>
<evidence type="ECO:0000256" key="2">
    <source>
        <dbReference type="SAM" id="SignalP"/>
    </source>
</evidence>
<evidence type="ECO:0000313" key="3">
    <source>
        <dbReference type="EMBL" id="RXZ87628.1"/>
    </source>
</evidence>
<dbReference type="EMBL" id="SDPM01000001">
    <property type="protein sequence ID" value="RXZ87628.1"/>
    <property type="molecule type" value="Genomic_DNA"/>
</dbReference>
<evidence type="ECO:0000313" key="4">
    <source>
        <dbReference type="Proteomes" id="UP000292686"/>
    </source>
</evidence>
<evidence type="ECO:0008006" key="5">
    <source>
        <dbReference type="Google" id="ProtNLM"/>
    </source>
</evidence>
<feature type="region of interest" description="Disordered" evidence="1">
    <location>
        <begin position="51"/>
        <end position="91"/>
    </location>
</feature>
<name>A0A4Q2M6R3_9MICO</name>
<dbReference type="Proteomes" id="UP000292686">
    <property type="component" value="Unassembled WGS sequence"/>
</dbReference>
<feature type="non-terminal residue" evidence="3">
    <location>
        <position position="381"/>
    </location>
</feature>
<dbReference type="AlphaFoldDB" id="A0A4Q2M6R3"/>
<feature type="signal peptide" evidence="2">
    <location>
        <begin position="1"/>
        <end position="32"/>
    </location>
</feature>
<organism evidence="3 4">
    <name type="scientific">Agromyces atrinae</name>
    <dbReference type="NCBI Taxonomy" id="592376"/>
    <lineage>
        <taxon>Bacteria</taxon>
        <taxon>Bacillati</taxon>
        <taxon>Actinomycetota</taxon>
        <taxon>Actinomycetes</taxon>
        <taxon>Micrococcales</taxon>
        <taxon>Microbacteriaceae</taxon>
        <taxon>Agromyces</taxon>
    </lineage>
</organism>
<accession>A0A4Q2M6R3</accession>
<proteinExistence type="predicted"/>
<keyword evidence="2" id="KW-0732">Signal</keyword>
<reference evidence="3 4" key="1">
    <citation type="submission" date="2019-01" db="EMBL/GenBank/DDBJ databases">
        <title>Agromyces.</title>
        <authorList>
            <person name="Li J."/>
        </authorList>
    </citation>
    <scope>NUCLEOTIDE SEQUENCE [LARGE SCALE GENOMIC DNA]</scope>
    <source>
        <strain evidence="3 4">DSM 23870</strain>
    </source>
</reference>
<keyword evidence="4" id="KW-1185">Reference proteome</keyword>
<gene>
    <name evidence="3" type="ORF">ESP50_00005</name>
</gene>
<dbReference type="Gene3D" id="2.60.40.230">
    <property type="entry name" value="Neocarzinostatin-like"/>
    <property type="match status" value="2"/>
</dbReference>
<protein>
    <recommendedName>
        <fullName evidence="5">IPT/TIG domain-containing protein</fullName>
    </recommendedName>
</protein>
<feature type="chain" id="PRO_5039303776" description="IPT/TIG domain-containing protein" evidence="2">
    <location>
        <begin position="33"/>
        <end position="381"/>
    </location>
</feature>
<sequence length="381" mass="37829">MKTPSAFARHPRRWIAAATVALLAFGAPVVTAAPAFAEEIVAVEATEAPVAPVEESAPVVDEVPAPEAEPVETEAPAEPAPVEPAPVETEAPAAPIEPAAPAVDPAPAPSLSARAEVATPTITVTEAPRAGGPVTVKGTGFAATSTGIYLGLGPAGLPGFYLGSGSLVASETVWIAVGNTAGNGAQGKSAPLEADGSFSLTVNVPAYTDGAAYALYTSKAHGQGFTDASQNTTTPVAYAAVVPEPVVPTVVVSKTTGLDPAGESITVTGSGFLPSAPATSGTRPPLAGKFTGAYVVFGSFLDTWKPSESAPSTARTAGDTKWGVLAEDMAAIGGSARGAIEITADGTFETTLTAAEFDGALADGNFGVYTYPGGGASYAPF</sequence>
<evidence type="ECO:0000256" key="1">
    <source>
        <dbReference type="SAM" id="MobiDB-lite"/>
    </source>
</evidence>